<feature type="compositionally biased region" description="Low complexity" evidence="1">
    <location>
        <begin position="12"/>
        <end position="33"/>
    </location>
</feature>
<evidence type="ECO:0000313" key="2">
    <source>
        <dbReference type="EMBL" id="CAF4139475.1"/>
    </source>
</evidence>
<dbReference type="EMBL" id="CAJOAX010014080">
    <property type="protein sequence ID" value="CAF4139475.1"/>
    <property type="molecule type" value="Genomic_DNA"/>
</dbReference>
<reference evidence="2" key="1">
    <citation type="submission" date="2021-02" db="EMBL/GenBank/DDBJ databases">
        <authorList>
            <person name="Nowell W R."/>
        </authorList>
    </citation>
    <scope>NUCLEOTIDE SEQUENCE</scope>
</reference>
<sequence length="117" mass="12537">GQQMKSLTSPNTTSAVSNFTTVSSSSSPLSSSTYQQLQDKTDPNEISLAPVSSPTASISFDASTKITTPFITPAQFQQLGNESVVSSEISDIESETEESKTNDQEISLEYDYGVELI</sequence>
<comment type="caution">
    <text evidence="2">The sequence shown here is derived from an EMBL/GenBank/DDBJ whole genome shotgun (WGS) entry which is preliminary data.</text>
</comment>
<organism evidence="2 3">
    <name type="scientific">Rotaria sordida</name>
    <dbReference type="NCBI Taxonomy" id="392033"/>
    <lineage>
        <taxon>Eukaryota</taxon>
        <taxon>Metazoa</taxon>
        <taxon>Spiralia</taxon>
        <taxon>Gnathifera</taxon>
        <taxon>Rotifera</taxon>
        <taxon>Eurotatoria</taxon>
        <taxon>Bdelloidea</taxon>
        <taxon>Philodinida</taxon>
        <taxon>Philodinidae</taxon>
        <taxon>Rotaria</taxon>
    </lineage>
</organism>
<dbReference type="Proteomes" id="UP000663823">
    <property type="component" value="Unassembled WGS sequence"/>
</dbReference>
<feature type="non-terminal residue" evidence="2">
    <location>
        <position position="1"/>
    </location>
</feature>
<evidence type="ECO:0000313" key="3">
    <source>
        <dbReference type="Proteomes" id="UP000663823"/>
    </source>
</evidence>
<gene>
    <name evidence="2" type="ORF">OTI717_LOCUS35662</name>
</gene>
<dbReference type="AlphaFoldDB" id="A0A819XQR5"/>
<protein>
    <submittedName>
        <fullName evidence="2">Uncharacterized protein</fullName>
    </submittedName>
</protein>
<proteinExistence type="predicted"/>
<name>A0A819XQR5_9BILA</name>
<feature type="region of interest" description="Disordered" evidence="1">
    <location>
        <begin position="1"/>
        <end position="55"/>
    </location>
</feature>
<evidence type="ECO:0000256" key="1">
    <source>
        <dbReference type="SAM" id="MobiDB-lite"/>
    </source>
</evidence>
<accession>A0A819XQR5</accession>
<feature type="compositionally biased region" description="Polar residues" evidence="1">
    <location>
        <begin position="1"/>
        <end position="11"/>
    </location>
</feature>